<comment type="function">
    <text evidence="1">The complex LTO1:YAE1 may function as a target specific adapter that probably recruits apo-RPLI1 to the cytosolic iron-sulfur protein assembly (CIA) complex machinery. May be required for biogenesis of the large ribosomal subunit and initiation of translation.</text>
</comment>
<keyword evidence="9" id="KW-0539">Nucleus</keyword>
<dbReference type="InterPro" id="IPR038881">
    <property type="entry name" value="Yae1-like"/>
</dbReference>
<feature type="region of interest" description="Disordered" evidence="10">
    <location>
        <begin position="87"/>
        <end position="114"/>
    </location>
</feature>
<feature type="region of interest" description="Disordered" evidence="10">
    <location>
        <begin position="1"/>
        <end position="34"/>
    </location>
</feature>
<evidence type="ECO:0000259" key="11">
    <source>
        <dbReference type="Pfam" id="PF09811"/>
    </source>
</evidence>
<dbReference type="InterPro" id="IPR019191">
    <property type="entry name" value="Essential_protein_Yae1_N"/>
</dbReference>
<keyword evidence="13" id="KW-1185">Reference proteome</keyword>
<evidence type="ECO:0000256" key="1">
    <source>
        <dbReference type="ARBA" id="ARBA00003836"/>
    </source>
</evidence>
<proteinExistence type="inferred from homology"/>
<accession>A0A5N6ZBU1</accession>
<dbReference type="GO" id="GO:0005634">
    <property type="term" value="C:nucleus"/>
    <property type="evidence" value="ECO:0007669"/>
    <property type="project" value="UniProtKB-SubCell"/>
</dbReference>
<dbReference type="Proteomes" id="UP000327118">
    <property type="component" value="Unassembled WGS sequence"/>
</dbReference>
<protein>
    <recommendedName>
        <fullName evidence="7">Protein YAE1</fullName>
    </recommendedName>
    <alternativeName>
        <fullName evidence="6">Protein yae1</fullName>
    </alternativeName>
</protein>
<evidence type="ECO:0000256" key="2">
    <source>
        <dbReference type="ARBA" id="ARBA00004123"/>
    </source>
</evidence>
<dbReference type="Pfam" id="PF09811">
    <property type="entry name" value="Yae1_N"/>
    <property type="match status" value="1"/>
</dbReference>
<evidence type="ECO:0000313" key="13">
    <source>
        <dbReference type="Proteomes" id="UP000327118"/>
    </source>
</evidence>
<sequence length="186" mass="19932">MTSIPDPTSLDDIFGSSPPQSTAQAEPSELPALRRHHKTAGYRDGVSAAKSAHVQIGFDAGFPVGAQLGLRAGTVLGIMEGVLRGLDRRTASGSQRPVRGAGERDGETQARSEKRERVLRLYQRAVRELGVVGVFAGGEGGEGGRPEERLRELGEAVVSGWEVRVGIAGWEENMEALEMREEDEGL</sequence>
<comment type="subcellular location">
    <subcellularLocation>
        <location evidence="3">Cytoplasm</location>
    </subcellularLocation>
    <subcellularLocation>
        <location evidence="2">Nucleus</location>
    </subcellularLocation>
</comment>
<dbReference type="AlphaFoldDB" id="A0A5N6ZBU1"/>
<evidence type="ECO:0000256" key="10">
    <source>
        <dbReference type="SAM" id="MobiDB-lite"/>
    </source>
</evidence>
<dbReference type="PANTHER" id="PTHR18829:SF0">
    <property type="entry name" value="PROTEIN YAE1 HOMOLOG"/>
    <property type="match status" value="1"/>
</dbReference>
<feature type="compositionally biased region" description="Basic and acidic residues" evidence="10">
    <location>
        <begin position="101"/>
        <end position="114"/>
    </location>
</feature>
<dbReference type="PANTHER" id="PTHR18829">
    <property type="entry name" value="PROTEIN YAE1 HOMOLOG"/>
    <property type="match status" value="1"/>
</dbReference>
<gene>
    <name evidence="12" type="ORF">BDV28DRAFT_163467</name>
</gene>
<evidence type="ECO:0000256" key="4">
    <source>
        <dbReference type="ARBA" id="ARBA00007096"/>
    </source>
</evidence>
<evidence type="ECO:0000256" key="8">
    <source>
        <dbReference type="ARBA" id="ARBA00022490"/>
    </source>
</evidence>
<organism evidence="12 13">
    <name type="scientific">Aspergillus coremiiformis</name>
    <dbReference type="NCBI Taxonomy" id="138285"/>
    <lineage>
        <taxon>Eukaryota</taxon>
        <taxon>Fungi</taxon>
        <taxon>Dikarya</taxon>
        <taxon>Ascomycota</taxon>
        <taxon>Pezizomycotina</taxon>
        <taxon>Eurotiomycetes</taxon>
        <taxon>Eurotiomycetidae</taxon>
        <taxon>Eurotiales</taxon>
        <taxon>Aspergillaceae</taxon>
        <taxon>Aspergillus</taxon>
        <taxon>Aspergillus subgen. Circumdati</taxon>
    </lineage>
</organism>
<evidence type="ECO:0000256" key="3">
    <source>
        <dbReference type="ARBA" id="ARBA00004496"/>
    </source>
</evidence>
<comment type="similarity">
    <text evidence="4">Belongs to the YAE1 family.</text>
</comment>
<keyword evidence="8" id="KW-0963">Cytoplasm</keyword>
<dbReference type="GO" id="GO:0005737">
    <property type="term" value="C:cytoplasm"/>
    <property type="evidence" value="ECO:0007669"/>
    <property type="project" value="UniProtKB-SubCell"/>
</dbReference>
<feature type="domain" description="Essential protein Yae1 N-terminal" evidence="11">
    <location>
        <begin position="41"/>
        <end position="78"/>
    </location>
</feature>
<evidence type="ECO:0000256" key="9">
    <source>
        <dbReference type="ARBA" id="ARBA00023242"/>
    </source>
</evidence>
<evidence type="ECO:0000256" key="5">
    <source>
        <dbReference type="ARBA" id="ARBA00011427"/>
    </source>
</evidence>
<dbReference type="EMBL" id="ML739058">
    <property type="protein sequence ID" value="KAE8355127.1"/>
    <property type="molecule type" value="Genomic_DNA"/>
</dbReference>
<reference evidence="13" key="1">
    <citation type="submission" date="2019-04" db="EMBL/GenBank/DDBJ databases">
        <title>Friends and foes A comparative genomics studyof 23 Aspergillus species from section Flavi.</title>
        <authorList>
            <consortium name="DOE Joint Genome Institute"/>
            <person name="Kjaerbolling I."/>
            <person name="Vesth T."/>
            <person name="Frisvad J.C."/>
            <person name="Nybo J.L."/>
            <person name="Theobald S."/>
            <person name="Kildgaard S."/>
            <person name="Isbrandt T."/>
            <person name="Kuo A."/>
            <person name="Sato A."/>
            <person name="Lyhne E.K."/>
            <person name="Kogle M.E."/>
            <person name="Wiebenga A."/>
            <person name="Kun R.S."/>
            <person name="Lubbers R.J."/>
            <person name="Makela M.R."/>
            <person name="Barry K."/>
            <person name="Chovatia M."/>
            <person name="Clum A."/>
            <person name="Daum C."/>
            <person name="Haridas S."/>
            <person name="He G."/>
            <person name="LaButti K."/>
            <person name="Lipzen A."/>
            <person name="Mondo S."/>
            <person name="Riley R."/>
            <person name="Salamov A."/>
            <person name="Simmons B.A."/>
            <person name="Magnuson J.K."/>
            <person name="Henrissat B."/>
            <person name="Mortensen U.H."/>
            <person name="Larsen T.O."/>
            <person name="Devries R.P."/>
            <person name="Grigoriev I.V."/>
            <person name="Machida M."/>
            <person name="Baker S.E."/>
            <person name="Andersen M.R."/>
        </authorList>
    </citation>
    <scope>NUCLEOTIDE SEQUENCE [LARGE SCALE GENOMIC DNA]</scope>
    <source>
        <strain evidence="13">CBS 553.77</strain>
    </source>
</reference>
<evidence type="ECO:0000313" key="12">
    <source>
        <dbReference type="EMBL" id="KAE8355127.1"/>
    </source>
</evidence>
<evidence type="ECO:0000256" key="7">
    <source>
        <dbReference type="ARBA" id="ARBA00018400"/>
    </source>
</evidence>
<dbReference type="OrthoDB" id="20086at2759"/>
<name>A0A5N6ZBU1_9EURO</name>
<evidence type="ECO:0000256" key="6">
    <source>
        <dbReference type="ARBA" id="ARBA00017286"/>
    </source>
</evidence>
<comment type="subunit">
    <text evidence="5">May form a complex with LTO1.</text>
</comment>